<dbReference type="SUPFAM" id="SSF53850">
    <property type="entry name" value="Periplasmic binding protein-like II"/>
    <property type="match status" value="1"/>
</dbReference>
<reference evidence="7" key="1">
    <citation type="journal article" date="2019" name="Int. J. Syst. Evol. Microbiol.">
        <title>The Global Catalogue of Microorganisms (GCM) 10K type strain sequencing project: providing services to taxonomists for standard genome sequencing and annotation.</title>
        <authorList>
            <consortium name="The Broad Institute Genomics Platform"/>
            <consortium name="The Broad Institute Genome Sequencing Center for Infectious Disease"/>
            <person name="Wu L."/>
            <person name="Ma J."/>
        </authorList>
    </citation>
    <scope>NUCLEOTIDE SEQUENCE [LARGE SCALE GENOMIC DNA]</scope>
    <source>
        <strain evidence="7">CCM 8689</strain>
    </source>
</reference>
<proteinExistence type="inferred from homology"/>
<evidence type="ECO:0000256" key="1">
    <source>
        <dbReference type="ARBA" id="ARBA00009437"/>
    </source>
</evidence>
<comment type="caution">
    <text evidence="6">The sequence shown here is derived from an EMBL/GenBank/DDBJ whole genome shotgun (WGS) entry which is preliminary data.</text>
</comment>
<dbReference type="PANTHER" id="PTHR30126">
    <property type="entry name" value="HTH-TYPE TRANSCRIPTIONAL REGULATOR"/>
    <property type="match status" value="1"/>
</dbReference>
<dbReference type="Pfam" id="PF03466">
    <property type="entry name" value="LysR_substrate"/>
    <property type="match status" value="1"/>
</dbReference>
<protein>
    <submittedName>
        <fullName evidence="6">LysR family transcriptional regulator</fullName>
    </submittedName>
</protein>
<keyword evidence="2" id="KW-0805">Transcription regulation</keyword>
<dbReference type="RefSeq" id="WP_378960707.1">
    <property type="nucleotide sequence ID" value="NZ_JBHRXC010000016.1"/>
</dbReference>
<keyword evidence="3" id="KW-0238">DNA-binding</keyword>
<evidence type="ECO:0000259" key="5">
    <source>
        <dbReference type="PROSITE" id="PS50931"/>
    </source>
</evidence>
<dbReference type="InterPro" id="IPR000847">
    <property type="entry name" value="LysR_HTH_N"/>
</dbReference>
<feature type="domain" description="HTH lysR-type" evidence="5">
    <location>
        <begin position="1"/>
        <end position="60"/>
    </location>
</feature>
<dbReference type="PRINTS" id="PR00039">
    <property type="entry name" value="HTHLYSR"/>
</dbReference>
<evidence type="ECO:0000256" key="4">
    <source>
        <dbReference type="ARBA" id="ARBA00023163"/>
    </source>
</evidence>
<evidence type="ECO:0000313" key="6">
    <source>
        <dbReference type="EMBL" id="MFC4197268.1"/>
    </source>
</evidence>
<dbReference type="EMBL" id="JBHSBY010000109">
    <property type="protein sequence ID" value="MFC4197268.1"/>
    <property type="molecule type" value="Genomic_DNA"/>
</dbReference>
<name>A0ABV8NN89_9SPHI</name>
<gene>
    <name evidence="6" type="ORF">ACFOUY_11215</name>
</gene>
<evidence type="ECO:0000256" key="2">
    <source>
        <dbReference type="ARBA" id="ARBA00023015"/>
    </source>
</evidence>
<dbReference type="SUPFAM" id="SSF46785">
    <property type="entry name" value="Winged helix' DNA-binding domain"/>
    <property type="match status" value="1"/>
</dbReference>
<dbReference type="Gene3D" id="3.40.190.290">
    <property type="match status" value="1"/>
</dbReference>
<evidence type="ECO:0000256" key="3">
    <source>
        <dbReference type="ARBA" id="ARBA00023125"/>
    </source>
</evidence>
<dbReference type="InterPro" id="IPR036388">
    <property type="entry name" value="WH-like_DNA-bd_sf"/>
</dbReference>
<sequence>MHYTLHQLQIFLKITQTKSITKAAQELHLTQPAVSIQLKNLQDQFEIPLTEVIGRQLYVTDFGAEIAIAAEKILSEVYAINYKTLAYKSQLSGRLKLSVVSTGKYVIPYFLSDFLKQHKGIELVLDVTNKARVIESLEKNEVDFSLVSVLPEKLIVESIELMQNKLYLVGAADETLPSKSYTHEILQELPIIYREQGSGTRYTIERYISTHNLNVQKKMELTSNEAVKQAVIAGLGYSVMPLIGIKNELLNGQLCIIPVKGLPLRSVWNMIWLKNKSFSPVAAAFLLHLQKEKARIINEKFSWFEQFVSKDNI</sequence>
<evidence type="ECO:0000313" key="7">
    <source>
        <dbReference type="Proteomes" id="UP001595792"/>
    </source>
</evidence>
<dbReference type="Proteomes" id="UP001595792">
    <property type="component" value="Unassembled WGS sequence"/>
</dbReference>
<keyword evidence="7" id="KW-1185">Reference proteome</keyword>
<dbReference type="PANTHER" id="PTHR30126:SF5">
    <property type="entry name" value="HTH-TYPE TRANSCRIPTIONAL ACTIVATOR CMPR"/>
    <property type="match status" value="1"/>
</dbReference>
<accession>A0ABV8NN89</accession>
<dbReference type="PROSITE" id="PS50931">
    <property type="entry name" value="HTH_LYSR"/>
    <property type="match status" value="1"/>
</dbReference>
<dbReference type="Pfam" id="PF00126">
    <property type="entry name" value="HTH_1"/>
    <property type="match status" value="1"/>
</dbReference>
<organism evidence="6 7">
    <name type="scientific">Pedobacter jamesrossensis</name>
    <dbReference type="NCBI Taxonomy" id="1908238"/>
    <lineage>
        <taxon>Bacteria</taxon>
        <taxon>Pseudomonadati</taxon>
        <taxon>Bacteroidota</taxon>
        <taxon>Sphingobacteriia</taxon>
        <taxon>Sphingobacteriales</taxon>
        <taxon>Sphingobacteriaceae</taxon>
        <taxon>Pedobacter</taxon>
    </lineage>
</organism>
<comment type="similarity">
    <text evidence="1">Belongs to the LysR transcriptional regulatory family.</text>
</comment>
<dbReference type="InterPro" id="IPR005119">
    <property type="entry name" value="LysR_subst-bd"/>
</dbReference>
<keyword evidence="4" id="KW-0804">Transcription</keyword>
<dbReference type="InterPro" id="IPR036390">
    <property type="entry name" value="WH_DNA-bd_sf"/>
</dbReference>
<dbReference type="Gene3D" id="1.10.10.10">
    <property type="entry name" value="Winged helix-like DNA-binding domain superfamily/Winged helix DNA-binding domain"/>
    <property type="match status" value="1"/>
</dbReference>